<gene>
    <name evidence="2" type="ORF">GAK30_03327</name>
</gene>
<dbReference type="Pfam" id="PF17773">
    <property type="entry name" value="UPF0176_N"/>
    <property type="match status" value="1"/>
</dbReference>
<evidence type="ECO:0000313" key="2">
    <source>
        <dbReference type="EMBL" id="KAF1019083.1"/>
    </source>
</evidence>
<evidence type="ECO:0000259" key="1">
    <source>
        <dbReference type="PROSITE" id="PS50206"/>
    </source>
</evidence>
<name>A0A7V8FLG1_9BURK</name>
<organism evidence="2 3">
    <name type="scientific">Paracidovorax wautersii</name>
    <dbReference type="NCBI Taxonomy" id="1177982"/>
    <lineage>
        <taxon>Bacteria</taxon>
        <taxon>Pseudomonadati</taxon>
        <taxon>Pseudomonadota</taxon>
        <taxon>Betaproteobacteria</taxon>
        <taxon>Burkholderiales</taxon>
        <taxon>Comamonadaceae</taxon>
        <taxon>Paracidovorax</taxon>
    </lineage>
</organism>
<dbReference type="SUPFAM" id="SSF52821">
    <property type="entry name" value="Rhodanese/Cell cycle control phosphatase"/>
    <property type="match status" value="1"/>
</dbReference>
<dbReference type="PANTHER" id="PTHR43268">
    <property type="entry name" value="THIOSULFATE SULFURTRANSFERASE/RHODANESE-LIKE DOMAIN-CONTAINING PROTEIN 2"/>
    <property type="match status" value="1"/>
</dbReference>
<comment type="caution">
    <text evidence="2">The sequence shown here is derived from an EMBL/GenBank/DDBJ whole genome shotgun (WGS) entry which is preliminary data.</text>
</comment>
<dbReference type="InterPro" id="IPR036873">
    <property type="entry name" value="Rhodanese-like_dom_sf"/>
</dbReference>
<dbReference type="Proteomes" id="UP000461670">
    <property type="component" value="Unassembled WGS sequence"/>
</dbReference>
<accession>A0A7V8FLG1</accession>
<dbReference type="AlphaFoldDB" id="A0A7V8FLG1"/>
<dbReference type="InterPro" id="IPR020936">
    <property type="entry name" value="TrhO"/>
</dbReference>
<dbReference type="EMBL" id="WNDQ01000065">
    <property type="protein sequence ID" value="KAF1019083.1"/>
    <property type="molecule type" value="Genomic_DNA"/>
</dbReference>
<proteinExistence type="predicted"/>
<evidence type="ECO:0000313" key="3">
    <source>
        <dbReference type="Proteomes" id="UP000461670"/>
    </source>
</evidence>
<dbReference type="InterPro" id="IPR040503">
    <property type="entry name" value="TRHO_N"/>
</dbReference>
<dbReference type="PROSITE" id="PS50206">
    <property type="entry name" value="RHODANESE_3"/>
    <property type="match status" value="1"/>
</dbReference>
<sequence length="201" mass="22229">MSADSPAAPVYLTAAFYRFVALPDAQAIQPRLQAECEAHGVRGVVLLAHEGINGTIAGAPAAVRHILAWLRADPRLAPLEHKEASGSKPPFYRMRVRFKPEIVTLGVPGVDPVGQVGTYVRPEDWNDLIRDPDVVVIDTRNNYEVAIGRFEGALDPGTRSFRELPQWVDAHADELRGKKRHVLHGRHPLRKVHRTAAPARL</sequence>
<dbReference type="Gene3D" id="3.40.250.10">
    <property type="entry name" value="Rhodanese-like domain"/>
    <property type="match status" value="1"/>
</dbReference>
<dbReference type="PANTHER" id="PTHR43268:SF3">
    <property type="entry name" value="RHODANESE-LIKE DOMAIN-CONTAINING PROTEIN 7-RELATED"/>
    <property type="match status" value="1"/>
</dbReference>
<dbReference type="Gene3D" id="3.30.70.100">
    <property type="match status" value="1"/>
</dbReference>
<reference evidence="3" key="1">
    <citation type="journal article" date="2020" name="MBio">
        <title>Horizontal gene transfer to a defensive symbiont with a reduced genome amongst a multipartite beetle microbiome.</title>
        <authorList>
            <person name="Waterworth S.C."/>
            <person name="Florez L.V."/>
            <person name="Rees E.R."/>
            <person name="Hertweck C."/>
            <person name="Kaltenpoth M."/>
            <person name="Kwan J.C."/>
        </authorList>
    </citation>
    <scope>NUCLEOTIDE SEQUENCE [LARGE SCALE GENOMIC DNA]</scope>
</reference>
<protein>
    <recommendedName>
        <fullName evidence="1">Rhodanese domain-containing protein</fullName>
    </recommendedName>
</protein>
<feature type="domain" description="Rhodanese" evidence="1">
    <location>
        <begin position="130"/>
        <end position="187"/>
    </location>
</feature>
<dbReference type="InterPro" id="IPR001763">
    <property type="entry name" value="Rhodanese-like_dom"/>
</dbReference>